<keyword evidence="10" id="KW-0472">Membrane</keyword>
<dbReference type="EC" id="2.4.1.-" evidence="13"/>
<evidence type="ECO:0000259" key="12">
    <source>
        <dbReference type="Pfam" id="PF00912"/>
    </source>
</evidence>
<protein>
    <submittedName>
        <fullName evidence="13">Penicillin-binding protein 1A</fullName>
        <ecNumber evidence="13">2.4.1.-</ecNumber>
        <ecNumber evidence="13">3.4.-.-</ecNumber>
    </submittedName>
</protein>
<sequence length="970" mass="111210">MNRDLNNFKDFNFKNEYASYKKSYKNLNKNKKIGFWILFVLLIFITLGGIFSAALFGVIKDSPKTNLKNLSNSFNQTSSIYDEKGNLLEKIESQEYRTIVPIEKVPTYIKDAFVSIEDQRFYSHGGLDFRSVLGSIYTNLKAGAYVRGASTLTQQLVKNVYLTNEKTINRKIKEAYLSMRLADNLSKEEILEAYLNRINLGQGSYGVEAASQTYFSKDVWDLNLAESALIAGIAKNPGEYSPTKRVLKENYKSDKNKIVGTSLINGEEYYVIFNPKSFERQKIVLKKMLDLGKIKEAEYKEACDFDLYSSLKPGEKKHHNMSSYSTDFIKLNACQELENYYKISREEAEYKLFTGGYKIISAIDENLQKELENYYGSLEEAFNNFYASGGSSMLNFSLDDKEDIVDENGNIIFIKKETYFDNDLNFIIPKNEFSVSDSGDLSINKKIFSIKSKIDILDAYDFNESKTLRTYSLGNLNIPKDFYEEKLDYIIIDHGFLKDKNFFTYNSDGSIKISKDFYTYDKEPVIQPESASIIIDNKNSYVRAIVGGLDVNSKYQKIFNRASDSYRSPGSLLKPFSVYLASLNAGDTLATITDDVPFYFDGKLWPENFYRGYRGLLTSRFALENNSNVAAAKILNRIGLYKSLETLKTLNLINDKDAFISKNENPNFNDETLDGLALGNLHYGFSLLDMATSYEVLARDGNYLKPTALIKIIDSSGVTIVDNSKREGKQIIDKNINFLLRDALRTNVTRGDLKGNGLNYFDLCAMQGLNKYNSDLWQSGFTSQYTIASWLGCDSPKISLNVNSQMIESIFKKIMRFSHKGLNPDKFQAPPEIIQKFICQKSGLLGSKLCEESSDGYMEYFINGSQPKEYCKGHKKLLICNSSGRLAGEFCPKEDVEYKILFERDPKYISSENGGIYPDDYEYIPSKECNIHTEEWYQKIKEERIKERQREKRLKKQRSQKYKKKSPRRR</sequence>
<keyword evidence="14" id="KW-1185">Reference proteome</keyword>
<evidence type="ECO:0000256" key="1">
    <source>
        <dbReference type="ARBA" id="ARBA00022645"/>
    </source>
</evidence>
<evidence type="ECO:0000313" key="14">
    <source>
        <dbReference type="Proteomes" id="UP001236559"/>
    </source>
</evidence>
<evidence type="ECO:0000313" key="13">
    <source>
        <dbReference type="EMBL" id="MDQ0274477.1"/>
    </source>
</evidence>
<dbReference type="GO" id="GO:0016757">
    <property type="term" value="F:glycosyltransferase activity"/>
    <property type="evidence" value="ECO:0007669"/>
    <property type="project" value="UniProtKB-KW"/>
</dbReference>
<dbReference type="InterPro" id="IPR012338">
    <property type="entry name" value="Beta-lactam/transpept-like"/>
</dbReference>
<evidence type="ECO:0000259" key="11">
    <source>
        <dbReference type="Pfam" id="PF00905"/>
    </source>
</evidence>
<dbReference type="Gene3D" id="3.40.710.10">
    <property type="entry name" value="DD-peptidase/beta-lactamase superfamily"/>
    <property type="match status" value="1"/>
</dbReference>
<comment type="caution">
    <text evidence="13">The sequence shown here is derived from an EMBL/GenBank/DDBJ whole genome shotgun (WGS) entry which is preliminary data.</text>
</comment>
<dbReference type="Pfam" id="PF00912">
    <property type="entry name" value="Transgly"/>
    <property type="match status" value="1"/>
</dbReference>
<dbReference type="SUPFAM" id="SSF56601">
    <property type="entry name" value="beta-lactamase/transpeptidase-like"/>
    <property type="match status" value="1"/>
</dbReference>
<evidence type="ECO:0000256" key="5">
    <source>
        <dbReference type="ARBA" id="ARBA00022801"/>
    </source>
</evidence>
<dbReference type="GO" id="GO:0016787">
    <property type="term" value="F:hydrolase activity"/>
    <property type="evidence" value="ECO:0007669"/>
    <property type="project" value="UniProtKB-KW"/>
</dbReference>
<evidence type="ECO:0000256" key="10">
    <source>
        <dbReference type="SAM" id="Phobius"/>
    </source>
</evidence>
<accession>A0ABU0AUI7</accession>
<name>A0ABU0AUI7_9FIRM</name>
<evidence type="ECO:0000256" key="2">
    <source>
        <dbReference type="ARBA" id="ARBA00022670"/>
    </source>
</evidence>
<dbReference type="EC" id="3.4.-.-" evidence="13"/>
<evidence type="ECO:0000256" key="7">
    <source>
        <dbReference type="ARBA" id="ARBA00034000"/>
    </source>
</evidence>
<keyword evidence="3 13" id="KW-0328">Glycosyltransferase</keyword>
<organism evidence="13 14">
    <name type="scientific">Peptoniphilus koenoeneniae</name>
    <dbReference type="NCBI Taxonomy" id="507751"/>
    <lineage>
        <taxon>Bacteria</taxon>
        <taxon>Bacillati</taxon>
        <taxon>Bacillota</taxon>
        <taxon>Tissierellia</taxon>
        <taxon>Tissierellales</taxon>
        <taxon>Peptoniphilaceae</taxon>
        <taxon>Peptoniphilus</taxon>
    </lineage>
</organism>
<dbReference type="RefSeq" id="WP_307494916.1">
    <property type="nucleotide sequence ID" value="NZ_JAUSTN010000002.1"/>
</dbReference>
<dbReference type="InterPro" id="IPR050396">
    <property type="entry name" value="Glycosyltr_51/Transpeptidase"/>
</dbReference>
<comment type="catalytic activity">
    <reaction evidence="7">
        <text>Preferential cleavage: (Ac)2-L-Lys-D-Ala-|-D-Ala. Also transpeptidation of peptidyl-alanyl moieties that are N-acyl substituents of D-alanine.</text>
        <dbReference type="EC" id="3.4.16.4"/>
    </reaction>
</comment>
<evidence type="ECO:0000256" key="9">
    <source>
        <dbReference type="SAM" id="MobiDB-lite"/>
    </source>
</evidence>
<feature type="compositionally biased region" description="Basic residues" evidence="9">
    <location>
        <begin position="951"/>
        <end position="970"/>
    </location>
</feature>
<dbReference type="Pfam" id="PF00905">
    <property type="entry name" value="Transpeptidase"/>
    <property type="match status" value="1"/>
</dbReference>
<feature type="transmembrane region" description="Helical" evidence="10">
    <location>
        <begin position="33"/>
        <end position="59"/>
    </location>
</feature>
<keyword evidence="10" id="KW-1133">Transmembrane helix</keyword>
<comment type="catalytic activity">
    <reaction evidence="8">
        <text>[GlcNAc-(1-&gt;4)-Mur2Ac(oyl-L-Ala-gamma-D-Glu-L-Lys-D-Ala-D-Ala)](n)-di-trans,octa-cis-undecaprenyl diphosphate + beta-D-GlcNAc-(1-&gt;4)-Mur2Ac(oyl-L-Ala-gamma-D-Glu-L-Lys-D-Ala-D-Ala)-di-trans,octa-cis-undecaprenyl diphosphate = [GlcNAc-(1-&gt;4)-Mur2Ac(oyl-L-Ala-gamma-D-Glu-L-Lys-D-Ala-D-Ala)](n+1)-di-trans,octa-cis-undecaprenyl diphosphate + di-trans,octa-cis-undecaprenyl diphosphate + H(+)</text>
        <dbReference type="Rhea" id="RHEA:23708"/>
        <dbReference type="Rhea" id="RHEA-COMP:9602"/>
        <dbReference type="Rhea" id="RHEA-COMP:9603"/>
        <dbReference type="ChEBI" id="CHEBI:15378"/>
        <dbReference type="ChEBI" id="CHEBI:58405"/>
        <dbReference type="ChEBI" id="CHEBI:60033"/>
        <dbReference type="ChEBI" id="CHEBI:78435"/>
        <dbReference type="EC" id="2.4.99.28"/>
    </reaction>
</comment>
<evidence type="ECO:0000256" key="6">
    <source>
        <dbReference type="ARBA" id="ARBA00023268"/>
    </source>
</evidence>
<dbReference type="InterPro" id="IPR036950">
    <property type="entry name" value="PBP_transglycosylase"/>
</dbReference>
<feature type="domain" description="Penicillin-binding protein transpeptidase" evidence="11">
    <location>
        <begin position="533"/>
        <end position="754"/>
    </location>
</feature>
<dbReference type="InterPro" id="IPR001264">
    <property type="entry name" value="Glyco_trans_51"/>
</dbReference>
<evidence type="ECO:0000256" key="4">
    <source>
        <dbReference type="ARBA" id="ARBA00022679"/>
    </source>
</evidence>
<reference evidence="13 14" key="1">
    <citation type="submission" date="2023-07" db="EMBL/GenBank/DDBJ databases">
        <title>Genomic Encyclopedia of Type Strains, Phase IV (KMG-IV): sequencing the most valuable type-strain genomes for metagenomic binning, comparative biology and taxonomic classification.</title>
        <authorList>
            <person name="Goeker M."/>
        </authorList>
    </citation>
    <scope>NUCLEOTIDE SEQUENCE [LARGE SCALE GENOMIC DNA]</scope>
    <source>
        <strain evidence="13 14">DSM 22616</strain>
    </source>
</reference>
<keyword evidence="5 13" id="KW-0378">Hydrolase</keyword>
<keyword evidence="1" id="KW-0121">Carboxypeptidase</keyword>
<keyword evidence="6" id="KW-0511">Multifunctional enzyme</keyword>
<dbReference type="PANTHER" id="PTHR32282">
    <property type="entry name" value="BINDING PROTEIN TRANSPEPTIDASE, PUTATIVE-RELATED"/>
    <property type="match status" value="1"/>
</dbReference>
<gene>
    <name evidence="13" type="ORF">J2S72_000485</name>
</gene>
<feature type="domain" description="Glycosyl transferase family 51" evidence="12">
    <location>
        <begin position="85"/>
        <end position="256"/>
    </location>
</feature>
<dbReference type="EMBL" id="JAUSTN010000002">
    <property type="protein sequence ID" value="MDQ0274477.1"/>
    <property type="molecule type" value="Genomic_DNA"/>
</dbReference>
<evidence type="ECO:0000256" key="3">
    <source>
        <dbReference type="ARBA" id="ARBA00022676"/>
    </source>
</evidence>
<evidence type="ECO:0000256" key="8">
    <source>
        <dbReference type="ARBA" id="ARBA00049902"/>
    </source>
</evidence>
<dbReference type="InterPro" id="IPR023346">
    <property type="entry name" value="Lysozyme-like_dom_sf"/>
</dbReference>
<dbReference type="Gene3D" id="1.10.3810.10">
    <property type="entry name" value="Biosynthetic peptidoglycan transglycosylase-like"/>
    <property type="match status" value="1"/>
</dbReference>
<proteinExistence type="predicted"/>
<keyword evidence="2" id="KW-0645">Protease</keyword>
<keyword evidence="10" id="KW-0812">Transmembrane</keyword>
<keyword evidence="4 13" id="KW-0808">Transferase</keyword>
<feature type="region of interest" description="Disordered" evidence="9">
    <location>
        <begin position="947"/>
        <end position="970"/>
    </location>
</feature>
<dbReference type="SUPFAM" id="SSF53955">
    <property type="entry name" value="Lysozyme-like"/>
    <property type="match status" value="1"/>
</dbReference>
<dbReference type="PANTHER" id="PTHR32282:SF33">
    <property type="entry name" value="PEPTIDOGLYCAN GLYCOSYLTRANSFERASE"/>
    <property type="match status" value="1"/>
</dbReference>
<dbReference type="Proteomes" id="UP001236559">
    <property type="component" value="Unassembled WGS sequence"/>
</dbReference>
<dbReference type="InterPro" id="IPR001460">
    <property type="entry name" value="PCN-bd_Tpept"/>
</dbReference>